<evidence type="ECO:0000313" key="3">
    <source>
        <dbReference type="EMBL" id="ANE83208.1"/>
    </source>
</evidence>
<keyword evidence="2" id="KW-0812">Transmembrane</keyword>
<dbReference type="Pfam" id="PF11259">
    <property type="entry name" value="DUF3060"/>
    <property type="match status" value="1"/>
</dbReference>
<sequence length="250" mass="25520">MCDHRPMNPQDDPEARIRALEPTELGTEHASSAGQGHLAPPPPPTQPWSAQQPYAPPQYGQSPYGADPYATGYAAPYPSGPSGSGFRPWMAIAPIAVVLFLFAGGAAAFFVFSNTSVPELPGISGGGDVLTDAPVAPVPPSLPTIITIPTDIAAPPSDSVPEPGSTLTISGIGVNRSVVCNDNIVIISGANNTVDITGHCTALTVSGFENVITAESAQQIAVSGFDNSVTYRTGEPGVSQSGNGNSVTRG</sequence>
<dbReference type="Proteomes" id="UP000077143">
    <property type="component" value="Chromosome"/>
</dbReference>
<feature type="region of interest" description="Disordered" evidence="1">
    <location>
        <begin position="1"/>
        <end position="62"/>
    </location>
</feature>
<keyword evidence="4" id="KW-1185">Reference proteome</keyword>
<dbReference type="AlphaFoldDB" id="A0A172UW72"/>
<keyword evidence="2" id="KW-1133">Transmembrane helix</keyword>
<gene>
    <name evidence="3" type="ORF">A7U43_23690</name>
</gene>
<feature type="transmembrane region" description="Helical" evidence="2">
    <location>
        <begin position="89"/>
        <end position="112"/>
    </location>
</feature>
<evidence type="ECO:0000256" key="2">
    <source>
        <dbReference type="SAM" id="Phobius"/>
    </source>
</evidence>
<reference evidence="3 4" key="1">
    <citation type="submission" date="2016-05" db="EMBL/GenBank/DDBJ databases">
        <title>Complete genome sequence of a phthalic acid esters degrading Mycobacterium sp. YC-RL4.</title>
        <authorList>
            <person name="Ren L."/>
            <person name="Fan S."/>
            <person name="Ruth N."/>
            <person name="Jia Y."/>
            <person name="Wang J."/>
            <person name="Qiao C."/>
        </authorList>
    </citation>
    <scope>NUCLEOTIDE SEQUENCE [LARGE SCALE GENOMIC DNA]</scope>
    <source>
        <strain evidence="3 4">YC-RL4</strain>
    </source>
</reference>
<evidence type="ECO:0008006" key="5">
    <source>
        <dbReference type="Google" id="ProtNLM"/>
    </source>
</evidence>
<feature type="compositionally biased region" description="Low complexity" evidence="1">
    <location>
        <begin position="47"/>
        <end position="62"/>
    </location>
</feature>
<name>A0A172UW72_9MYCO</name>
<dbReference type="InterPro" id="IPR021417">
    <property type="entry name" value="DUF3060"/>
</dbReference>
<organism evidence="3 4">
    <name type="scientific">Mycobacterium adipatum</name>
    <dbReference type="NCBI Taxonomy" id="1682113"/>
    <lineage>
        <taxon>Bacteria</taxon>
        <taxon>Bacillati</taxon>
        <taxon>Actinomycetota</taxon>
        <taxon>Actinomycetes</taxon>
        <taxon>Mycobacteriales</taxon>
        <taxon>Mycobacteriaceae</taxon>
        <taxon>Mycobacterium</taxon>
    </lineage>
</organism>
<dbReference type="EMBL" id="CP015596">
    <property type="protein sequence ID" value="ANE83208.1"/>
    <property type="molecule type" value="Genomic_DNA"/>
</dbReference>
<dbReference type="STRING" id="1682113.A7U43_23690"/>
<dbReference type="KEGG" id="madi:A7U43_23690"/>
<protein>
    <recommendedName>
        <fullName evidence="5">DUF3060 domain-containing protein</fullName>
    </recommendedName>
</protein>
<keyword evidence="2" id="KW-0472">Membrane</keyword>
<proteinExistence type="predicted"/>
<accession>A0A172UW72</accession>
<evidence type="ECO:0000256" key="1">
    <source>
        <dbReference type="SAM" id="MobiDB-lite"/>
    </source>
</evidence>
<evidence type="ECO:0000313" key="4">
    <source>
        <dbReference type="Proteomes" id="UP000077143"/>
    </source>
</evidence>